<keyword evidence="3 5" id="KW-1133">Transmembrane helix</keyword>
<keyword evidence="1" id="KW-1003">Cell membrane</keyword>
<dbReference type="PANTHER" id="PTHR22550">
    <property type="entry name" value="SPORE GERMINATION PROTEIN"/>
    <property type="match status" value="1"/>
</dbReference>
<evidence type="ECO:0000313" key="8">
    <source>
        <dbReference type="Proteomes" id="UP000199021"/>
    </source>
</evidence>
<gene>
    <name evidence="7" type="ORF">SAMN05444359_12419</name>
</gene>
<feature type="domain" description="VWFA" evidence="6">
    <location>
        <begin position="95"/>
        <end position="289"/>
    </location>
</feature>
<organism evidence="7 8">
    <name type="scientific">Neolewinella agarilytica</name>
    <dbReference type="NCBI Taxonomy" id="478744"/>
    <lineage>
        <taxon>Bacteria</taxon>
        <taxon>Pseudomonadati</taxon>
        <taxon>Bacteroidota</taxon>
        <taxon>Saprospiria</taxon>
        <taxon>Saprospirales</taxon>
        <taxon>Lewinellaceae</taxon>
        <taxon>Neolewinella</taxon>
    </lineage>
</organism>
<dbReference type="PANTHER" id="PTHR22550:SF5">
    <property type="entry name" value="LEUCINE ZIPPER PROTEIN 4"/>
    <property type="match status" value="1"/>
</dbReference>
<dbReference type="InterPro" id="IPR002035">
    <property type="entry name" value="VWF_A"/>
</dbReference>
<dbReference type="STRING" id="478744.SAMN05444359_12419"/>
<dbReference type="OrthoDB" id="6206554at2"/>
<name>A0A1H9LGB4_9BACT</name>
<accession>A0A1H9LGB4</accession>
<dbReference type="SUPFAM" id="SSF53300">
    <property type="entry name" value="vWA-like"/>
    <property type="match status" value="1"/>
</dbReference>
<dbReference type="EMBL" id="FOFB01000024">
    <property type="protein sequence ID" value="SER10237.1"/>
    <property type="molecule type" value="Genomic_DNA"/>
</dbReference>
<evidence type="ECO:0000256" key="3">
    <source>
        <dbReference type="ARBA" id="ARBA00022989"/>
    </source>
</evidence>
<dbReference type="InterPro" id="IPR050768">
    <property type="entry name" value="UPF0353/GerABKA_families"/>
</dbReference>
<evidence type="ECO:0000259" key="6">
    <source>
        <dbReference type="PROSITE" id="PS50234"/>
    </source>
</evidence>
<keyword evidence="2 5" id="KW-0812">Transmembrane</keyword>
<evidence type="ECO:0000256" key="1">
    <source>
        <dbReference type="ARBA" id="ARBA00022475"/>
    </source>
</evidence>
<dbReference type="Pfam" id="PF07584">
    <property type="entry name" value="BatA"/>
    <property type="match status" value="1"/>
</dbReference>
<evidence type="ECO:0000256" key="5">
    <source>
        <dbReference type="SAM" id="Phobius"/>
    </source>
</evidence>
<feature type="transmembrane region" description="Helical" evidence="5">
    <location>
        <begin position="12"/>
        <end position="30"/>
    </location>
</feature>
<keyword evidence="8" id="KW-1185">Reference proteome</keyword>
<evidence type="ECO:0000256" key="2">
    <source>
        <dbReference type="ARBA" id="ARBA00022692"/>
    </source>
</evidence>
<dbReference type="PROSITE" id="PS50234">
    <property type="entry name" value="VWFA"/>
    <property type="match status" value="1"/>
</dbReference>
<dbReference type="PRINTS" id="PR00453">
    <property type="entry name" value="VWFADOMAIN"/>
</dbReference>
<dbReference type="Pfam" id="PF00092">
    <property type="entry name" value="VWA"/>
    <property type="match status" value="1"/>
</dbReference>
<evidence type="ECO:0000313" key="7">
    <source>
        <dbReference type="EMBL" id="SER10237.1"/>
    </source>
</evidence>
<feature type="transmembrane region" description="Helical" evidence="5">
    <location>
        <begin position="312"/>
        <end position="330"/>
    </location>
</feature>
<evidence type="ECO:0000256" key="4">
    <source>
        <dbReference type="ARBA" id="ARBA00023136"/>
    </source>
</evidence>
<dbReference type="InterPro" id="IPR024163">
    <property type="entry name" value="Aerotolerance_reg_N"/>
</dbReference>
<dbReference type="Gene3D" id="3.40.50.410">
    <property type="entry name" value="von Willebrand factor, type A domain"/>
    <property type="match status" value="1"/>
</dbReference>
<reference evidence="8" key="1">
    <citation type="submission" date="2016-10" db="EMBL/GenBank/DDBJ databases">
        <authorList>
            <person name="Varghese N."/>
            <person name="Submissions S."/>
        </authorList>
    </citation>
    <scope>NUCLEOTIDE SEQUENCE [LARGE SCALE GENOMIC DNA]</scope>
    <source>
        <strain evidence="8">DSM 24740</strain>
    </source>
</reference>
<dbReference type="SMART" id="SM00327">
    <property type="entry name" value="VWA"/>
    <property type="match status" value="1"/>
</dbReference>
<dbReference type="InParanoid" id="A0A1H9LGB4"/>
<dbReference type="InterPro" id="IPR036465">
    <property type="entry name" value="vWFA_dom_sf"/>
</dbReference>
<keyword evidence="4 5" id="KW-0472">Membrane</keyword>
<dbReference type="Proteomes" id="UP000199021">
    <property type="component" value="Unassembled WGS sequence"/>
</dbReference>
<dbReference type="AlphaFoldDB" id="A0A1H9LGB4"/>
<proteinExistence type="predicted"/>
<dbReference type="RefSeq" id="WP_090171592.1">
    <property type="nucleotide sequence ID" value="NZ_FOFB01000024.1"/>
</dbReference>
<dbReference type="InterPro" id="IPR033881">
    <property type="entry name" value="vWA_BatA_type"/>
</dbReference>
<sequence length="335" mass="37784">MMSWWNQFEFVFPWLLPLLVVAPLLWFWRIRKNLNREVSLRLPSTQSVRGLRSWKSALRPFLPLLRVAAISLFIIALARPRLDLSEESVTAEGIDIVLTLDLSTSMGATDFSPNRLEVAKQVARDFVSRREFDRIGLVVYAGEAYTKSPLTVDKEIIDRFIAELQMGEITDGTAIGTGLATAVNRLKESESASKIIILLTDGENNAGYHSPELAAELAEEFGIRVYTIGVGSGQQTLMPSSPLGGGKYTFKPTRGTVDDKLLAYIAETTNGRYFRARDTEELESIYDYIDELEKTEIETTVFKRYEEQFGRFLLIGLALLLLETLLRYTVLRTVP</sequence>
<dbReference type="CDD" id="cd01467">
    <property type="entry name" value="vWA_BatA_type"/>
    <property type="match status" value="1"/>
</dbReference>
<protein>
    <submittedName>
        <fullName evidence="7">Ca-activated chloride channel family protein</fullName>
    </submittedName>
</protein>